<dbReference type="EMBL" id="BSXT01000908">
    <property type="protein sequence ID" value="GMF36068.1"/>
    <property type="molecule type" value="Genomic_DNA"/>
</dbReference>
<evidence type="ECO:0000313" key="1">
    <source>
        <dbReference type="EMBL" id="GMF36068.1"/>
    </source>
</evidence>
<comment type="caution">
    <text evidence="1">The sequence shown here is derived from an EMBL/GenBank/DDBJ whole genome shotgun (WGS) entry which is preliminary data.</text>
</comment>
<accession>A0A9W7CMH0</accession>
<dbReference type="Proteomes" id="UP001165121">
    <property type="component" value="Unassembled WGS sequence"/>
</dbReference>
<sequence length="141" mass="15056">MHVVVKIPPGEPSGITIRVVGVPATESHSDGGTFPQDDFGGLEALVQMESLEATELAVLYDFFDGNDVIGDFILTPRETPPTAAELSGQLKNFAVKREFASIISHPLSPQVHLSLRGLLYEVGGSIPGRGFGDAVFRENHG</sequence>
<evidence type="ECO:0000313" key="2">
    <source>
        <dbReference type="Proteomes" id="UP001165121"/>
    </source>
</evidence>
<keyword evidence="2" id="KW-1185">Reference proteome</keyword>
<dbReference type="OrthoDB" id="129630at2759"/>
<proteinExistence type="predicted"/>
<dbReference type="AlphaFoldDB" id="A0A9W7CMH0"/>
<organism evidence="1 2">
    <name type="scientific">Phytophthora fragariaefolia</name>
    <dbReference type="NCBI Taxonomy" id="1490495"/>
    <lineage>
        <taxon>Eukaryota</taxon>
        <taxon>Sar</taxon>
        <taxon>Stramenopiles</taxon>
        <taxon>Oomycota</taxon>
        <taxon>Peronosporomycetes</taxon>
        <taxon>Peronosporales</taxon>
        <taxon>Peronosporaceae</taxon>
        <taxon>Phytophthora</taxon>
    </lineage>
</organism>
<gene>
    <name evidence="1" type="ORF">Pfra01_000973600</name>
</gene>
<reference evidence="1" key="1">
    <citation type="submission" date="2023-04" db="EMBL/GenBank/DDBJ databases">
        <title>Phytophthora fragariaefolia NBRC 109709.</title>
        <authorList>
            <person name="Ichikawa N."/>
            <person name="Sato H."/>
            <person name="Tonouchi N."/>
        </authorList>
    </citation>
    <scope>NUCLEOTIDE SEQUENCE</scope>
    <source>
        <strain evidence="1">NBRC 109709</strain>
    </source>
</reference>
<protein>
    <submittedName>
        <fullName evidence="1">Unnamed protein product</fullName>
    </submittedName>
</protein>
<name>A0A9W7CMH0_9STRA</name>